<proteinExistence type="predicted"/>
<gene>
    <name evidence="3" type="ORF">AY555_02335</name>
</gene>
<dbReference type="Gene3D" id="3.40.50.300">
    <property type="entry name" value="P-loop containing nucleotide triphosphate hydrolases"/>
    <property type="match status" value="1"/>
</dbReference>
<keyword evidence="4" id="KW-1185">Reference proteome</keyword>
<dbReference type="GO" id="GO:0016887">
    <property type="term" value="F:ATP hydrolysis activity"/>
    <property type="evidence" value="ECO:0007669"/>
    <property type="project" value="InterPro"/>
</dbReference>
<dbReference type="Pfam" id="PF13401">
    <property type="entry name" value="AAA_22"/>
    <property type="match status" value="1"/>
</dbReference>
<dbReference type="PANTHER" id="PTHR35894:SF1">
    <property type="entry name" value="PHOSPHORIBULOKINASE _ URIDINE KINASE FAMILY"/>
    <property type="match status" value="1"/>
</dbReference>
<dbReference type="SUPFAM" id="SSF52540">
    <property type="entry name" value="P-loop containing nucleoside triphosphate hydrolases"/>
    <property type="match status" value="1"/>
</dbReference>
<evidence type="ECO:0000259" key="2">
    <source>
        <dbReference type="SMART" id="SM00382"/>
    </source>
</evidence>
<accession>A0A143DC24</accession>
<dbReference type="PANTHER" id="PTHR35894">
    <property type="entry name" value="GENERAL SECRETION PATHWAY PROTEIN A-RELATED"/>
    <property type="match status" value="1"/>
</dbReference>
<dbReference type="InterPro" id="IPR003593">
    <property type="entry name" value="AAA+_ATPase"/>
</dbReference>
<organism evidence="3 4">
    <name type="scientific">Haematospirillum jordaniae</name>
    <dbReference type="NCBI Taxonomy" id="1549855"/>
    <lineage>
        <taxon>Bacteria</taxon>
        <taxon>Pseudomonadati</taxon>
        <taxon>Pseudomonadota</taxon>
        <taxon>Alphaproteobacteria</taxon>
        <taxon>Rhodospirillales</taxon>
        <taxon>Novispirillaceae</taxon>
        <taxon>Haematospirillum</taxon>
    </lineage>
</organism>
<dbReference type="CDD" id="cd00009">
    <property type="entry name" value="AAA"/>
    <property type="match status" value="1"/>
</dbReference>
<dbReference type="EMBL" id="CP014525">
    <property type="protein sequence ID" value="AMW34206.1"/>
    <property type="molecule type" value="Genomic_DNA"/>
</dbReference>
<protein>
    <recommendedName>
        <fullName evidence="2">AAA+ ATPase domain-containing protein</fullName>
    </recommendedName>
</protein>
<dbReference type="AlphaFoldDB" id="A0A143DC24"/>
<feature type="compositionally biased region" description="Polar residues" evidence="1">
    <location>
        <begin position="374"/>
        <end position="389"/>
    </location>
</feature>
<dbReference type="Proteomes" id="UP000076066">
    <property type="component" value="Chromosome"/>
</dbReference>
<dbReference type="InterPro" id="IPR049945">
    <property type="entry name" value="AAA_22"/>
</dbReference>
<evidence type="ECO:0000313" key="4">
    <source>
        <dbReference type="Proteomes" id="UP000076066"/>
    </source>
</evidence>
<dbReference type="InterPro" id="IPR052026">
    <property type="entry name" value="ExeA_AAA_ATPase_DNA-bind"/>
</dbReference>
<dbReference type="SMART" id="SM00382">
    <property type="entry name" value="AAA"/>
    <property type="match status" value="1"/>
</dbReference>
<evidence type="ECO:0000256" key="1">
    <source>
        <dbReference type="SAM" id="MobiDB-lite"/>
    </source>
</evidence>
<feature type="region of interest" description="Disordered" evidence="1">
    <location>
        <begin position="336"/>
        <end position="389"/>
    </location>
</feature>
<dbReference type="InterPro" id="IPR027417">
    <property type="entry name" value="P-loop_NTPase"/>
</dbReference>
<reference evidence="3 4" key="1">
    <citation type="submission" date="2016-02" db="EMBL/GenBank/DDBJ databases">
        <title>Complete Genome of H5569, the type strain of the newly described species Haematospirillium jordaniae.</title>
        <authorList>
            <person name="Nicholson A.C."/>
            <person name="Humrighouse B.W."/>
            <person name="Loparov V."/>
            <person name="McQuiston J.R."/>
        </authorList>
    </citation>
    <scope>NUCLEOTIDE SEQUENCE [LARGE SCALE GENOMIC DNA]</scope>
    <source>
        <strain evidence="3 4">H5569</strain>
    </source>
</reference>
<feature type="domain" description="AAA+ ATPase" evidence="2">
    <location>
        <begin position="40"/>
        <end position="310"/>
    </location>
</feature>
<dbReference type="KEGG" id="hjo:AY555_02335"/>
<sequence>MCRFGLSGSPFPLFPDPQRWFPLRSSVATLEHLQARLRDGDRLLTLTGPEGIGKSTLCAKLLRDIPSPLSALCITIPGDNNSKSLERLLLGALSHGVHPEGEGEEHDMIIRLLLGRRPSRTPCLVIIDDAHYLPSRALLFLHSLLAMHREGGPILRVVLCGADDLLPRLNHPLFRALSSLPTHFLSLQPMNAGETIAYIDHHLNLAALPDHPAARPFSPEALGILVVDSQGLPGRVNQLCDKALHAAAQRGDILVRPEDLGYQSAFTPTHGQKKQVGITQASILAGFGGMLAGALIAAFFTGIIPVLDSNSELEPIALDKEGSSLLTGTRAHPPLSIVLSEKPDPPAPPPQLDGHQDESGSSTACRDQQGRWLWSSTACPNNPDSTVKP</sequence>
<dbReference type="STRING" id="1549855.AY555_02335"/>
<evidence type="ECO:0000313" key="3">
    <source>
        <dbReference type="EMBL" id="AMW34206.1"/>
    </source>
</evidence>
<name>A0A143DC24_9PROT</name>